<accession>A0A6L8LYA8</accession>
<dbReference type="Pfam" id="PF00717">
    <property type="entry name" value="Peptidase_S24"/>
    <property type="match status" value="1"/>
</dbReference>
<evidence type="ECO:0000313" key="3">
    <source>
        <dbReference type="Proteomes" id="UP000478571"/>
    </source>
</evidence>
<proteinExistence type="predicted"/>
<reference evidence="2 3" key="1">
    <citation type="submission" date="2020-01" db="EMBL/GenBank/DDBJ databases">
        <title>Draft Genome Sequence of Vibrio sp. strain OCN044, Isolated from a Healthy Coral at Palmyra Atoll.</title>
        <authorList>
            <person name="Videau P."/>
            <person name="Loughran R."/>
            <person name="Esquivel A."/>
            <person name="Deadmond M."/>
            <person name="Paddock B.E."/>
            <person name="Saw J.H."/>
            <person name="Ushijima B."/>
        </authorList>
    </citation>
    <scope>NUCLEOTIDE SEQUENCE [LARGE SCALE GENOMIC DNA]</scope>
    <source>
        <strain evidence="2 3">OCN044</strain>
    </source>
</reference>
<dbReference type="PROSITE" id="PS50943">
    <property type="entry name" value="HTH_CROC1"/>
    <property type="match status" value="1"/>
</dbReference>
<dbReference type="EMBL" id="WWEU01000009">
    <property type="protein sequence ID" value="MYM61111.1"/>
    <property type="molecule type" value="Genomic_DNA"/>
</dbReference>
<comment type="caution">
    <text evidence="2">The sequence shown here is derived from an EMBL/GenBank/DDBJ whole genome shotgun (WGS) entry which is preliminary data.</text>
</comment>
<dbReference type="InterPro" id="IPR001387">
    <property type="entry name" value="Cro/C1-type_HTH"/>
</dbReference>
<dbReference type="Proteomes" id="UP000478571">
    <property type="component" value="Unassembled WGS sequence"/>
</dbReference>
<dbReference type="SUPFAM" id="SSF51306">
    <property type="entry name" value="LexA/Signal peptidase"/>
    <property type="match status" value="1"/>
</dbReference>
<dbReference type="InterPro" id="IPR036286">
    <property type="entry name" value="LexA/Signal_pep-like_sf"/>
</dbReference>
<dbReference type="InterPro" id="IPR015927">
    <property type="entry name" value="Peptidase_S24_S26A/B/C"/>
</dbReference>
<feature type="domain" description="HTH cro/C1-type" evidence="1">
    <location>
        <begin position="10"/>
        <end position="60"/>
    </location>
</feature>
<sequence>MPDAHQVFTAIRKSKKLKQKDFVGIASRATIGRFEQGEGDLPTQVLVRALEKMDTTLGEFVTRMETEEMHGYHTKSVHILSWADIEKEQPDSQGSTFYPNGAKPESYALRVRDAAMISSDFAINYPIGCFIIVEPMKSASDNTLVIVKAGGTFHFRRKYRGKFIPANREFETIDQGEVVGRVVGWVGHG</sequence>
<keyword evidence="3" id="KW-1185">Reference proteome</keyword>
<gene>
    <name evidence="2" type="ORF">GTG28_17930</name>
</gene>
<dbReference type="CDD" id="cd00093">
    <property type="entry name" value="HTH_XRE"/>
    <property type="match status" value="1"/>
</dbReference>
<organism evidence="2 3">
    <name type="scientific">Vibrio tetraodonis subsp. pristinus</name>
    <dbReference type="NCBI Taxonomy" id="2695891"/>
    <lineage>
        <taxon>Bacteria</taxon>
        <taxon>Pseudomonadati</taxon>
        <taxon>Pseudomonadota</taxon>
        <taxon>Gammaproteobacteria</taxon>
        <taxon>Vibrionales</taxon>
        <taxon>Vibrionaceae</taxon>
        <taxon>Vibrio</taxon>
    </lineage>
</organism>
<protein>
    <recommendedName>
        <fullName evidence="1">HTH cro/C1-type domain-containing protein</fullName>
    </recommendedName>
</protein>
<name>A0A6L8LYA8_9VIBR</name>
<dbReference type="AlphaFoldDB" id="A0A6L8LYA8"/>
<dbReference type="Gene3D" id="2.10.109.10">
    <property type="entry name" value="Umud Fragment, subunit A"/>
    <property type="match status" value="1"/>
</dbReference>
<dbReference type="RefSeq" id="WP_160932270.1">
    <property type="nucleotide sequence ID" value="NZ_WWEU01000009.1"/>
</dbReference>
<evidence type="ECO:0000259" key="1">
    <source>
        <dbReference type="PROSITE" id="PS50943"/>
    </source>
</evidence>
<evidence type="ECO:0000313" key="2">
    <source>
        <dbReference type="EMBL" id="MYM61111.1"/>
    </source>
</evidence>